<evidence type="ECO:0000313" key="2">
    <source>
        <dbReference type="Proteomes" id="UP000818029"/>
    </source>
</evidence>
<dbReference type="InterPro" id="IPR013103">
    <property type="entry name" value="RVT_2"/>
</dbReference>
<sequence length="274" mass="31137">MATWLVWGLKGVSVSQLCMLRKKSVETLLIVSLYVDDILVTRIDQAMLADFKAKMQQMFEMFDLGQMSYFLGMKVFQAQHRIFLSQRAFALKILNKFSMQNCKATNTLIAIGEKLSSQGDSEEVSESTYRSLVGCLLYLTATRQDIMFAVSLLSRFMHCCNENHFQAAKRVLRYIKGTLSYGMVYSKAESLKLVGYIDSDWAGSMDDMKNTSGYVFTLGSAIFSWSSKKQNVVAQSTTEVEYVAAIGAVNQAIWLRKILVDLNKHQKRSYRDKM</sequence>
<dbReference type="PANTHER" id="PTHR11439">
    <property type="entry name" value="GAG-POL-RELATED RETROTRANSPOSON"/>
    <property type="match status" value="1"/>
</dbReference>
<dbReference type="CDD" id="cd09272">
    <property type="entry name" value="RNase_HI_RT_Ty1"/>
    <property type="match status" value="1"/>
</dbReference>
<dbReference type="PANTHER" id="PTHR11439:SF503">
    <property type="entry name" value="CYSTEINE-RICH RLK (RECEPTOR-LIKE PROTEIN KINASE) 8"/>
    <property type="match status" value="1"/>
</dbReference>
<reference evidence="2" key="1">
    <citation type="journal article" date="2020" name="Nat. Genet.">
        <title>Genomic diversifications of five Gossypium allopolyploid species and their impact on cotton improvement.</title>
        <authorList>
            <person name="Chen Z.J."/>
            <person name="Sreedasyam A."/>
            <person name="Ando A."/>
            <person name="Song Q."/>
            <person name="De Santiago L.M."/>
            <person name="Hulse-Kemp A.M."/>
            <person name="Ding M."/>
            <person name="Ye W."/>
            <person name="Kirkbride R.C."/>
            <person name="Jenkins J."/>
            <person name="Plott C."/>
            <person name="Lovell J."/>
            <person name="Lin Y.M."/>
            <person name="Vaughn R."/>
            <person name="Liu B."/>
            <person name="Simpson S."/>
            <person name="Scheffler B.E."/>
            <person name="Wen L."/>
            <person name="Saski C.A."/>
            <person name="Grover C.E."/>
            <person name="Hu G."/>
            <person name="Conover J.L."/>
            <person name="Carlson J.W."/>
            <person name="Shu S."/>
            <person name="Boston L.B."/>
            <person name="Williams M."/>
            <person name="Peterson D.G."/>
            <person name="McGee K."/>
            <person name="Jones D.C."/>
            <person name="Wendel J.F."/>
            <person name="Stelly D.M."/>
            <person name="Grimwood J."/>
            <person name="Schmutz J."/>
        </authorList>
    </citation>
    <scope>NUCLEOTIDE SEQUENCE [LARGE SCALE GENOMIC DNA]</scope>
    <source>
        <strain evidence="2">cv. TM-1</strain>
    </source>
</reference>
<protein>
    <submittedName>
        <fullName evidence="3">Uncharacterized mitochondrial protein AtMg00810-like</fullName>
    </submittedName>
</protein>
<dbReference type="Proteomes" id="UP000818029">
    <property type="component" value="Chromosome A10"/>
</dbReference>
<keyword evidence="2" id="KW-1185">Reference proteome</keyword>
<organism evidence="2 3">
    <name type="scientific">Gossypium hirsutum</name>
    <name type="common">Upland cotton</name>
    <name type="synonym">Gossypium mexicanum</name>
    <dbReference type="NCBI Taxonomy" id="3635"/>
    <lineage>
        <taxon>Eukaryota</taxon>
        <taxon>Viridiplantae</taxon>
        <taxon>Streptophyta</taxon>
        <taxon>Embryophyta</taxon>
        <taxon>Tracheophyta</taxon>
        <taxon>Spermatophyta</taxon>
        <taxon>Magnoliopsida</taxon>
        <taxon>eudicotyledons</taxon>
        <taxon>Gunneridae</taxon>
        <taxon>Pentapetalae</taxon>
        <taxon>rosids</taxon>
        <taxon>malvids</taxon>
        <taxon>Malvales</taxon>
        <taxon>Malvaceae</taxon>
        <taxon>Malvoideae</taxon>
        <taxon>Gossypium</taxon>
    </lineage>
</organism>
<name>A0A1U8IEC9_GOSHI</name>
<accession>A0A1U8IEC9</accession>
<evidence type="ECO:0000259" key="1">
    <source>
        <dbReference type="Pfam" id="PF07727"/>
    </source>
</evidence>
<dbReference type="RefSeq" id="XP_016676551.1">
    <property type="nucleotide sequence ID" value="XM_016821062.1"/>
</dbReference>
<dbReference type="Pfam" id="PF07727">
    <property type="entry name" value="RVT_2"/>
    <property type="match status" value="1"/>
</dbReference>
<dbReference type="AlphaFoldDB" id="A0A1U8IEC9"/>
<proteinExistence type="predicted"/>
<dbReference type="STRING" id="3635.A0A1U8IEC9"/>
<gene>
    <name evidence="3" type="primary">LOC107895845</name>
</gene>
<feature type="domain" description="Reverse transcriptase Ty1/copia-type" evidence="1">
    <location>
        <begin position="19"/>
        <end position="107"/>
    </location>
</feature>
<dbReference type="PaxDb" id="3635-A0A1U8IEC9"/>
<dbReference type="GeneID" id="107895845"/>
<reference evidence="3" key="2">
    <citation type="submission" date="2025-08" db="UniProtKB">
        <authorList>
            <consortium name="RefSeq"/>
        </authorList>
    </citation>
    <scope>IDENTIFICATION</scope>
</reference>
<dbReference type="InterPro" id="IPR043502">
    <property type="entry name" value="DNA/RNA_pol_sf"/>
</dbReference>
<dbReference type="KEGG" id="ghi:107895845"/>
<dbReference type="SUPFAM" id="SSF56672">
    <property type="entry name" value="DNA/RNA polymerases"/>
    <property type="match status" value="1"/>
</dbReference>
<evidence type="ECO:0000313" key="3">
    <source>
        <dbReference type="RefSeq" id="XP_016676551.1"/>
    </source>
</evidence>